<sequence>MSTWASWLWPWGASGPNGPARPADAAHDPNLRAHFLSLLDNTEPPQVFKPSEVAQLLRPNELAKLGYDTWKEAIPAIRELAFELRAVGYCEILRKGKVLGDDVDLIEVEGAIRIRRMDNFVSKLTDDW</sequence>
<dbReference type="InterPro" id="IPR036390">
    <property type="entry name" value="WH_DNA-bd_sf"/>
</dbReference>
<evidence type="ECO:0000313" key="1">
    <source>
        <dbReference type="EMBL" id="TKA76671.1"/>
    </source>
</evidence>
<dbReference type="Proteomes" id="UP000309340">
    <property type="component" value="Unassembled WGS sequence"/>
</dbReference>
<gene>
    <name evidence="1" type="ORF">B0A55_02609</name>
</gene>
<protein>
    <submittedName>
        <fullName evidence="1">Uncharacterized protein</fullName>
    </submittedName>
</protein>
<dbReference type="InterPro" id="IPR021660">
    <property type="entry name" value="DUF3253"/>
</dbReference>
<dbReference type="Gene3D" id="1.10.10.10">
    <property type="entry name" value="Winged helix-like DNA-binding domain superfamily/Winged helix DNA-binding domain"/>
    <property type="match status" value="1"/>
</dbReference>
<keyword evidence="2" id="KW-1185">Reference proteome</keyword>
<dbReference type="AlphaFoldDB" id="A0A4U0XJX7"/>
<proteinExistence type="predicted"/>
<dbReference type="SUPFAM" id="SSF46785">
    <property type="entry name" value="Winged helix' DNA-binding domain"/>
    <property type="match status" value="1"/>
</dbReference>
<dbReference type="OrthoDB" id="2563170at2759"/>
<dbReference type="Pfam" id="PF11625">
    <property type="entry name" value="DUF3253"/>
    <property type="match status" value="1"/>
</dbReference>
<reference evidence="1 2" key="1">
    <citation type="submission" date="2017-03" db="EMBL/GenBank/DDBJ databases">
        <title>Genomes of endolithic fungi from Antarctica.</title>
        <authorList>
            <person name="Coleine C."/>
            <person name="Masonjones S."/>
            <person name="Stajich J.E."/>
        </authorList>
    </citation>
    <scope>NUCLEOTIDE SEQUENCE [LARGE SCALE GENOMIC DNA]</scope>
    <source>
        <strain evidence="1 2">CCFEE 5184</strain>
    </source>
</reference>
<dbReference type="EMBL" id="NAJQ01000156">
    <property type="protein sequence ID" value="TKA76671.1"/>
    <property type="molecule type" value="Genomic_DNA"/>
</dbReference>
<accession>A0A4U0XJX7</accession>
<comment type="caution">
    <text evidence="1">The sequence shown here is derived from an EMBL/GenBank/DDBJ whole genome shotgun (WGS) entry which is preliminary data.</text>
</comment>
<evidence type="ECO:0000313" key="2">
    <source>
        <dbReference type="Proteomes" id="UP000309340"/>
    </source>
</evidence>
<organism evidence="1 2">
    <name type="scientific">Friedmanniomyces simplex</name>
    <dbReference type="NCBI Taxonomy" id="329884"/>
    <lineage>
        <taxon>Eukaryota</taxon>
        <taxon>Fungi</taxon>
        <taxon>Dikarya</taxon>
        <taxon>Ascomycota</taxon>
        <taxon>Pezizomycotina</taxon>
        <taxon>Dothideomycetes</taxon>
        <taxon>Dothideomycetidae</taxon>
        <taxon>Mycosphaerellales</taxon>
        <taxon>Teratosphaeriaceae</taxon>
        <taxon>Friedmanniomyces</taxon>
    </lineage>
</organism>
<dbReference type="InterPro" id="IPR036388">
    <property type="entry name" value="WH-like_DNA-bd_sf"/>
</dbReference>
<name>A0A4U0XJX7_9PEZI</name>